<feature type="compositionally biased region" description="Low complexity" evidence="1">
    <location>
        <begin position="102"/>
        <end position="115"/>
    </location>
</feature>
<reference evidence="3" key="1">
    <citation type="journal article" date="2015" name="BMC Genomics">
        <title>Genomic and transcriptomic analysis of the endophytic fungus Pestalotiopsis fici reveals its lifestyle and high potential for synthesis of natural products.</title>
        <authorList>
            <person name="Wang X."/>
            <person name="Zhang X."/>
            <person name="Liu L."/>
            <person name="Xiang M."/>
            <person name="Wang W."/>
            <person name="Sun X."/>
            <person name="Che Y."/>
            <person name="Guo L."/>
            <person name="Liu G."/>
            <person name="Guo L."/>
            <person name="Wang C."/>
            <person name="Yin W.B."/>
            <person name="Stadler M."/>
            <person name="Zhang X."/>
            <person name="Liu X."/>
        </authorList>
    </citation>
    <scope>NUCLEOTIDE SEQUENCE [LARGE SCALE GENOMIC DNA]</scope>
    <source>
        <strain evidence="3">W106-1 / CGMCC3.15140</strain>
    </source>
</reference>
<evidence type="ECO:0000256" key="1">
    <source>
        <dbReference type="SAM" id="MobiDB-lite"/>
    </source>
</evidence>
<organism evidence="2 3">
    <name type="scientific">Pestalotiopsis fici (strain W106-1 / CGMCC3.15140)</name>
    <dbReference type="NCBI Taxonomy" id="1229662"/>
    <lineage>
        <taxon>Eukaryota</taxon>
        <taxon>Fungi</taxon>
        <taxon>Dikarya</taxon>
        <taxon>Ascomycota</taxon>
        <taxon>Pezizomycotina</taxon>
        <taxon>Sordariomycetes</taxon>
        <taxon>Xylariomycetidae</taxon>
        <taxon>Amphisphaeriales</taxon>
        <taxon>Sporocadaceae</taxon>
        <taxon>Pestalotiopsis</taxon>
    </lineage>
</organism>
<keyword evidence="3" id="KW-1185">Reference proteome</keyword>
<accession>W3XIV4</accession>
<dbReference type="GeneID" id="19268988"/>
<dbReference type="HOGENOM" id="CLU_1917784_0_0_1"/>
<name>W3XIV4_PESFW</name>
<feature type="region of interest" description="Disordered" evidence="1">
    <location>
        <begin position="1"/>
        <end position="21"/>
    </location>
</feature>
<dbReference type="InParanoid" id="W3XIV4"/>
<evidence type="ECO:0000313" key="2">
    <source>
        <dbReference type="EMBL" id="ETS85950.1"/>
    </source>
</evidence>
<evidence type="ECO:0000313" key="3">
    <source>
        <dbReference type="Proteomes" id="UP000030651"/>
    </source>
</evidence>
<feature type="region of interest" description="Disordered" evidence="1">
    <location>
        <begin position="94"/>
        <end position="132"/>
    </location>
</feature>
<proteinExistence type="predicted"/>
<dbReference type="KEGG" id="pfy:PFICI_03975"/>
<sequence length="132" mass="13762">MLNQHTLEASPGSPRQLGSSRPLRQPLVRIILVAYPPKLGQERPAVHSVNLPPPPHVAPDLPLLTGIGGSSASARSLGLDDVDASVLVRLVISHHPAPPDRPGLSLGPPGAPSLAFQRRPAQGTEVTAGRDT</sequence>
<dbReference type="Proteomes" id="UP000030651">
    <property type="component" value="Unassembled WGS sequence"/>
</dbReference>
<dbReference type="AlphaFoldDB" id="W3XIV4"/>
<protein>
    <submittedName>
        <fullName evidence="2">Uncharacterized protein</fullName>
    </submittedName>
</protein>
<dbReference type="EMBL" id="KI912110">
    <property type="protein sequence ID" value="ETS85950.1"/>
    <property type="molecule type" value="Genomic_DNA"/>
</dbReference>
<gene>
    <name evidence="2" type="ORF">PFICI_03975</name>
</gene>
<dbReference type="RefSeq" id="XP_007830747.1">
    <property type="nucleotide sequence ID" value="XM_007832556.1"/>
</dbReference>